<evidence type="ECO:0000313" key="5">
    <source>
        <dbReference type="EMBL" id="VAW26786.1"/>
    </source>
</evidence>
<evidence type="ECO:0000256" key="1">
    <source>
        <dbReference type="ARBA" id="ARBA00004442"/>
    </source>
</evidence>
<keyword evidence="5" id="KW-0675">Receptor</keyword>
<dbReference type="InterPro" id="IPR000531">
    <property type="entry name" value="Beta-barrel_TonB"/>
</dbReference>
<evidence type="ECO:0000256" key="3">
    <source>
        <dbReference type="ARBA" id="ARBA00023237"/>
    </source>
</evidence>
<evidence type="ECO:0000256" key="2">
    <source>
        <dbReference type="ARBA" id="ARBA00023136"/>
    </source>
</evidence>
<accession>A0A3B0V4A7</accession>
<dbReference type="SUPFAM" id="SSF56935">
    <property type="entry name" value="Porins"/>
    <property type="match status" value="1"/>
</dbReference>
<name>A0A3B0V4A7_9ZZZZ</name>
<organism evidence="5">
    <name type="scientific">hydrothermal vent metagenome</name>
    <dbReference type="NCBI Taxonomy" id="652676"/>
    <lineage>
        <taxon>unclassified sequences</taxon>
        <taxon>metagenomes</taxon>
        <taxon>ecological metagenomes</taxon>
    </lineage>
</organism>
<dbReference type="EMBL" id="UOET01000059">
    <property type="protein sequence ID" value="VAW26786.1"/>
    <property type="molecule type" value="Genomic_DNA"/>
</dbReference>
<gene>
    <name evidence="5" type="ORF">MNBD_BACTEROID07-2106</name>
</gene>
<proteinExistence type="predicted"/>
<sequence length="430" mass="49533">AYTVRNPGDTTFMSRSQHIIRNSVNNHKWYGLLSTLNYNFSDMLTLTAGIDMRHYRGEHYREVRDLLGGDYWSDRAFGMRKVGDKVAYWNDGIVSYAGMFAQLEYTKGIFNAFVAGTFSNTWNTRVDYYSYTPGVGQRSKTLSNSGYDLKAGANFNISERSNFFINAGLYSRVPFFKFMFLNYTNTVNTKLKNEKITAAEVGYVYKAPKFTFRFNGYYTVWSSISQLTSFRATTGQTVSAFMSDLKEIHQGIEIEGNWDATRWARFGGMINLGNWKYGDDASASLYDEQTQKEIGTGTIYTKGLRIGNQPQTSYGAHGSFHVTRKITIAAYYRYYANLYAQFTPETRKNPNDRSQAYKLPNYGLLDMRLGWSFKIGGLDSYFNWNVYNITNNITLIEAQDRYDSATNSHVFRKGFWSWGRNMNFSLKVRF</sequence>
<dbReference type="GO" id="GO:0009279">
    <property type="term" value="C:cell outer membrane"/>
    <property type="evidence" value="ECO:0007669"/>
    <property type="project" value="UniProtKB-SubCell"/>
</dbReference>
<feature type="domain" description="TonB-dependent receptor-like beta-barrel" evidence="4">
    <location>
        <begin position="9"/>
        <end position="388"/>
    </location>
</feature>
<dbReference type="InterPro" id="IPR036942">
    <property type="entry name" value="Beta-barrel_TonB_sf"/>
</dbReference>
<keyword evidence="3" id="KW-0998">Cell outer membrane</keyword>
<dbReference type="Gene3D" id="2.40.170.20">
    <property type="entry name" value="TonB-dependent receptor, beta-barrel domain"/>
    <property type="match status" value="1"/>
</dbReference>
<dbReference type="Pfam" id="PF00593">
    <property type="entry name" value="TonB_dep_Rec_b-barrel"/>
    <property type="match status" value="1"/>
</dbReference>
<reference evidence="5" key="1">
    <citation type="submission" date="2018-06" db="EMBL/GenBank/DDBJ databases">
        <authorList>
            <person name="Zhirakovskaya E."/>
        </authorList>
    </citation>
    <scope>NUCLEOTIDE SEQUENCE</scope>
</reference>
<evidence type="ECO:0000259" key="4">
    <source>
        <dbReference type="Pfam" id="PF00593"/>
    </source>
</evidence>
<feature type="non-terminal residue" evidence="5">
    <location>
        <position position="1"/>
    </location>
</feature>
<protein>
    <submittedName>
        <fullName evidence="5">TonB-dependent receptor</fullName>
    </submittedName>
</protein>
<keyword evidence="2" id="KW-0472">Membrane</keyword>
<dbReference type="AlphaFoldDB" id="A0A3B0V4A7"/>
<comment type="subcellular location">
    <subcellularLocation>
        <location evidence="1">Cell outer membrane</location>
    </subcellularLocation>
</comment>